<reference evidence="12 13" key="1">
    <citation type="journal article" date="2018" name="Gigascience">
        <title>Genomes of trombidid mites reveal novel predicted allergens and laterally-transferred genes associated with secondary metabolism.</title>
        <authorList>
            <person name="Dong X."/>
            <person name="Chaisiri K."/>
            <person name="Xia D."/>
            <person name="Armstrong S.D."/>
            <person name="Fang Y."/>
            <person name="Donnelly M.J."/>
            <person name="Kadowaki T."/>
            <person name="McGarry J.W."/>
            <person name="Darby A.C."/>
            <person name="Makepeace B.L."/>
        </authorList>
    </citation>
    <scope>NUCLEOTIDE SEQUENCE [LARGE SCALE GENOMIC DNA]</scope>
    <source>
        <strain evidence="12">UoL-UT</strain>
    </source>
</reference>
<dbReference type="VEuPathDB" id="VectorBase:LDEU001445"/>
<dbReference type="GO" id="GO:0005634">
    <property type="term" value="C:nucleus"/>
    <property type="evidence" value="ECO:0007669"/>
    <property type="project" value="TreeGrafter"/>
</dbReference>
<feature type="region of interest" description="Disordered" evidence="7">
    <location>
        <begin position="1520"/>
        <end position="1585"/>
    </location>
</feature>
<comment type="caution">
    <text evidence="12">The sequence shown here is derived from an EMBL/GenBank/DDBJ whole genome shotgun (WGS) entry which is preliminary data.</text>
</comment>
<feature type="compositionally biased region" description="Acidic residues" evidence="7">
    <location>
        <begin position="1520"/>
        <end position="1530"/>
    </location>
</feature>
<dbReference type="Proteomes" id="UP000288716">
    <property type="component" value="Unassembled WGS sequence"/>
</dbReference>
<feature type="compositionally biased region" description="Polar residues" evidence="7">
    <location>
        <begin position="301"/>
        <end position="322"/>
    </location>
</feature>
<protein>
    <submittedName>
        <fullName evidence="12">E3 ubiquitin-protein ligase hyd-like isoform X4</fullName>
    </submittedName>
</protein>
<dbReference type="STRING" id="299467.A0A443SSV3"/>
<evidence type="ECO:0000259" key="8">
    <source>
        <dbReference type="PROSITE" id="PS50030"/>
    </source>
</evidence>
<dbReference type="InterPro" id="IPR015940">
    <property type="entry name" value="UBA"/>
</dbReference>
<dbReference type="EMBL" id="NCKV01000447">
    <property type="protein sequence ID" value="RWS30595.1"/>
    <property type="molecule type" value="Genomic_DNA"/>
</dbReference>
<dbReference type="Gene3D" id="1.10.1900.10">
    <property type="entry name" value="c-terminal domain of poly(a) binding protein"/>
    <property type="match status" value="1"/>
</dbReference>
<dbReference type="GO" id="GO:0008270">
    <property type="term" value="F:zinc ion binding"/>
    <property type="evidence" value="ECO:0007669"/>
    <property type="project" value="UniProtKB-KW"/>
</dbReference>
<evidence type="ECO:0000313" key="12">
    <source>
        <dbReference type="EMBL" id="RWS30595.1"/>
    </source>
</evidence>
<dbReference type="GO" id="GO:0090263">
    <property type="term" value="P:positive regulation of canonical Wnt signaling pathway"/>
    <property type="evidence" value="ECO:0007669"/>
    <property type="project" value="TreeGrafter"/>
</dbReference>
<evidence type="ECO:0000256" key="4">
    <source>
        <dbReference type="ARBA" id="ARBA00022833"/>
    </source>
</evidence>
<feature type="domain" description="UBR-type" evidence="10">
    <location>
        <begin position="1105"/>
        <end position="1173"/>
    </location>
</feature>
<feature type="compositionally biased region" description="Low complexity" evidence="7">
    <location>
        <begin position="1710"/>
        <end position="1721"/>
    </location>
</feature>
<keyword evidence="4" id="KW-0862">Zinc</keyword>
<dbReference type="SMART" id="SM00119">
    <property type="entry name" value="HECTc"/>
    <property type="match status" value="1"/>
</dbReference>
<feature type="region of interest" description="Disordered" evidence="7">
    <location>
        <begin position="1677"/>
        <end position="1731"/>
    </location>
</feature>
<feature type="region of interest" description="Disordered" evidence="7">
    <location>
        <begin position="1598"/>
        <end position="1624"/>
    </location>
</feature>
<keyword evidence="3 5" id="KW-0833">Ubl conjugation pathway</keyword>
<feature type="region of interest" description="Disordered" evidence="7">
    <location>
        <begin position="301"/>
        <end position="327"/>
    </location>
</feature>
<feature type="region of interest" description="Disordered" evidence="7">
    <location>
        <begin position="2353"/>
        <end position="2417"/>
    </location>
</feature>
<sequence>MSNSMHFALYPLPATDDQINERLREMSDKFNRGSNCCQNVFNPIKTVPVVDCIVSQSHIALLLEDGRICRVAYSVHSDRLDLSTTDTSKTNNVKGSLVSTVNSLGAPRLTARRGRVLRTSTTARGRGSSSVIMGNRPVVPAQYVPEDLVSQAQVVLQGKSRNLIIRELQRTNLDVNLAVNNLLSRDDEEAEDMDESQDSYLPSDDLMSLLDAGIHNDHPSVIIDADAVFPEDVFSYSSVRVRSSSNRLGRTTSSDRDRESSAPEREHMIRFGNERQYVSGSASSGPSSSRRWLEYALRDSASASDGNKSPGNANTVDGTSSNSRKRHDASQLNPFYISDQLEYWPSSDKKFTQIIGLYSELVAITNTGQLCQWKWSEPEPYKCQISDGLVLYHPKTLHLGLLNEKISQIAGQCIRASVLTENMKIATWIDESLSSVCSKLEHTAQSFMELQHGEKISSLHVCSLYTCVRLESGSVYWWGVAPFSHRKKMWEKLQARAKKLRSTNPTGSEIVTGAQVCLKNSPFYSSGAIGFTTAGGVPKVGMLVTAAWNISDTCVFKVLGTQELRKLGVTIPVLPSSNSKMDPTKEQPPSPSFSKPSQERLEMPPPPSPASSTCSEPGASPLPKRSKRITNASTVKDEDKKDEESWNLKDVVFIEDNKSNPIGRVIKIDGAYAAVRFPNKDMCDPSDVNTVLQECRLLRRDELQLIKGSSQRVPDCFQKQPKKVNIPDSSQIIKMTVSNQGIHAIIRNNNKLNYVVYSVTSGKVEQDCTFPTDPTSFLGQDQSLISLYCHGENENITLLRDGNGALYPLAKNCIDSIKDPITLDMAPTQSIGIGISPVKDCAPNQKNQIAVIVLALENQMLIPAILRSDPEYVRLTLASLEKESVNQQVMASERIDGNRNILHTAVSACFPTSNKCNIESSNEEPTTDALDLLNTNSSRNVSLHDVMVRTKSSAIRSPGSSVERENRDSNTEGSDSEMGSSPATGMPLLSWPSDPPVPNEMPFYDQNDQKSAALSVLWILTESQALKPFMKELMSAKDAQGCTPFMLAVSGRAYSAALHLFAVAQRIAKEMSTDLETQKKLLMSMIYPRGSNPDDSPLQVICCNDTCSFTWTGAEHINQDIFECKTCGLTGSLCCCTECARVCHKGHDCKLKRTSPTAYCDCWEKCKCKALIAGNQTARHQLFKKLLSETDLVTLPNSRRENILLFLVQTVGRQIIEQRQYRPLRPRSTLTRKTPDLVGNADTDMPDHDLKPPRFASRALDKVLDDWNAVKSMILSGYRGDNANIGNLTYNSCKNSLSYAAAEEQAFLTSQNGTALLDKFTHCLLVKVGVEMLDTLLGTIVRELQKRNSPNAKEAKIVARRFVRSVARIGVVLCVELTPSSYLNINNSATVWKQSQTSSQLQKCKRVFQCLLPFAIEELCEIADALIAPVRLGVARPTAPFQLVSSILDAVHGSEELLSVDPILSQNGLQASSVNEAASEPAIINSVNEERRNDVQSGASLVNSSVGADVVVGGVDDDVVDVVEGPEDGDHDASDHEHDDVAEAQENAHEESDSDSDSNLDDASYQSNVDNASAQRSATTGATAGSDAGVASLAYFSEDESADSSNAEDEEESEAAETEPDTEELAFIEDPIDRRANNVVGSTSNVSVSNPNTNSTPQGVRSNLAQHLQWALRHRELNSSTTSATATSTTGSRITPGSISGSTGLIHIDPTPGGRRTTQTTVAPLPSTTTSNETVSMATTAVSLARAFSIVIRQIASLLPTLHSLGDKNSLSPLNCVAFTHSESVSLLNYLENRLRPTWDWLITVMDSTEGQLRFGCALTNTSSTTAGTMSTFSSHVQHVPRQGTVRRSEDRLSQNAEVRAGGSSRRSTAPTSRFSTSASMDGNYARRDFLSYAMSLMRSHNNEHLDSLPVLDVASLKHVAYVFDSLIYYMRSGNEGISPNIKITETHREDWQPAESENEADEADEDIPPYNSTSTDMAIDEDSIPNVSIGTSLAKERKHPFFQRSSSTLFLGCPPPDPFATPLAEALPLADQPHLLQPTARREDLFSVPRPPVSNNSECDQEVLEALPARISLSERYDNMCSRKVDEQPSVSLNSSALLDLSATESQYSFAGNSRAQSVIAETSQNRSPIIVSGPSLSTSNKSSVIVHAASIKASNSALSSSKSNAQESERNSAQKSDYLVISKKPLSLIGNMVQHDILLGRWRLALELFGRVFVDDVGIEPGSIISELGGFPVKEAKFRRDMERRRNSQQRDITFTKMERERNSLIQQTFKELNAMYNNFSRRLSVGVPMLAVARVKVTFKDEPGEGSGVARSFYTAFAEAILSAEKLPPLDCCQAGGNRSLQYNLIQRLKSKEREREQQRRAYQSHRSQSRDSASNSRPDLNERESQSQLRYDAPPFVMPGEQQPHAQQNNGSVNLNELLSPHRQQLGVRLYSRVAQLRPSLAAKVTGMLLELSPSQLLNLFSSEEALRNKVDEAVDIVLSHGREANTNNPENLLELDVFNSRSNNGSSNGKLQGVQRTGEMEEEEDVEDNAPLFYQPGKRGFYSPRQGRCTPERLNAFRNVGRILGLCLLQNELCPIFLNRHVIKYILRRPIAWHDLAFFDPMLYESLRMLIVDAENSRDSSMLAGLDLRFSVDLCPEEGGCQVDLIPNGRNVEVTLQNIYDYVRRYASYRMVKSQERALQYLRQGIFDVLPNNALDGLTAEDFRLLLNGVGEINVQQLISYTTFNDESGDGSDHLTYFKRWLWSIIEKMSIQEKQDLVYFWTGSPALPASEEGFQPMPSITIRPADDQHLPTANTCISRLYIPLYSSKATLRSKLLMAIKTKNFGFV</sequence>
<keyword evidence="13" id="KW-1185">Reference proteome</keyword>
<dbReference type="SUPFAM" id="SSF50985">
    <property type="entry name" value="RCC1/BLIP-II"/>
    <property type="match status" value="1"/>
</dbReference>
<evidence type="ECO:0000259" key="11">
    <source>
        <dbReference type="PROSITE" id="PS51309"/>
    </source>
</evidence>
<dbReference type="GO" id="GO:0034450">
    <property type="term" value="F:ubiquitin-ubiquitin ligase activity"/>
    <property type="evidence" value="ECO:0007669"/>
    <property type="project" value="TreeGrafter"/>
</dbReference>
<dbReference type="GO" id="GO:0000209">
    <property type="term" value="P:protein polyubiquitination"/>
    <property type="evidence" value="ECO:0007669"/>
    <property type="project" value="TreeGrafter"/>
</dbReference>
<feature type="compositionally biased region" description="Low complexity" evidence="7">
    <location>
        <begin position="279"/>
        <end position="289"/>
    </location>
</feature>
<feature type="domain" description="UBA" evidence="8">
    <location>
        <begin position="143"/>
        <end position="185"/>
    </location>
</feature>
<evidence type="ECO:0000313" key="13">
    <source>
        <dbReference type="Proteomes" id="UP000288716"/>
    </source>
</evidence>
<feature type="compositionally biased region" description="Basic and acidic residues" evidence="7">
    <location>
        <begin position="1531"/>
        <end position="1551"/>
    </location>
</feature>
<feature type="compositionally biased region" description="Basic and acidic residues" evidence="7">
    <location>
        <begin position="2353"/>
        <end position="2363"/>
    </location>
</feature>
<dbReference type="InterPro" id="IPR002004">
    <property type="entry name" value="PABP_HYD_C"/>
</dbReference>
<dbReference type="SUPFAM" id="SSF56204">
    <property type="entry name" value="Hect, E3 ligase catalytic domain"/>
    <property type="match status" value="1"/>
</dbReference>
<evidence type="ECO:0000256" key="3">
    <source>
        <dbReference type="ARBA" id="ARBA00022786"/>
    </source>
</evidence>
<proteinExistence type="predicted"/>
<feature type="compositionally biased region" description="Polar residues" evidence="7">
    <location>
        <begin position="1691"/>
        <end position="1703"/>
    </location>
</feature>
<dbReference type="PROSITE" id="PS51309">
    <property type="entry name" value="PABC"/>
    <property type="match status" value="1"/>
</dbReference>
<dbReference type="Pfam" id="PF00658">
    <property type="entry name" value="MLLE"/>
    <property type="match status" value="1"/>
</dbReference>
<dbReference type="SUPFAM" id="SSF63570">
    <property type="entry name" value="PABC (PABP) domain"/>
    <property type="match status" value="1"/>
</dbReference>
<dbReference type="PROSITE" id="PS50030">
    <property type="entry name" value="UBA"/>
    <property type="match status" value="1"/>
</dbReference>
<gene>
    <name evidence="12" type="ORF">B4U80_09351</name>
</gene>
<feature type="compositionally biased region" description="Low complexity" evidence="7">
    <location>
        <begin position="1679"/>
        <end position="1690"/>
    </location>
</feature>
<feature type="domain" description="HECT" evidence="9">
    <location>
        <begin position="2548"/>
        <end position="2832"/>
    </location>
</feature>
<dbReference type="PROSITE" id="PS51157">
    <property type="entry name" value="ZF_UBR"/>
    <property type="match status" value="1"/>
</dbReference>
<dbReference type="GO" id="GO:0005737">
    <property type="term" value="C:cytoplasm"/>
    <property type="evidence" value="ECO:0007669"/>
    <property type="project" value="TreeGrafter"/>
</dbReference>
<dbReference type="InterPro" id="IPR000569">
    <property type="entry name" value="HECT_dom"/>
</dbReference>
<dbReference type="SMART" id="SM00517">
    <property type="entry name" value="PolyA"/>
    <property type="match status" value="1"/>
</dbReference>
<dbReference type="PANTHER" id="PTHR46276:SF1">
    <property type="entry name" value="E3 UBIQUITIN-PROTEIN LIGASE UBR5"/>
    <property type="match status" value="1"/>
</dbReference>
<dbReference type="FunFam" id="1.10.8.10:FF:000009">
    <property type="entry name" value="Putative E3 ubiquitin-protein ligase UBR5"/>
    <property type="match status" value="1"/>
</dbReference>
<feature type="region of interest" description="Disordered" evidence="7">
    <location>
        <begin position="573"/>
        <end position="641"/>
    </location>
</feature>
<dbReference type="CDD" id="cd14423">
    <property type="entry name" value="CUE_UBR5"/>
    <property type="match status" value="1"/>
</dbReference>
<feature type="zinc finger region" description="UBR-type" evidence="6">
    <location>
        <begin position="1105"/>
        <end position="1173"/>
    </location>
</feature>
<feature type="region of interest" description="Disordered" evidence="7">
    <location>
        <begin position="1232"/>
        <end position="1252"/>
    </location>
</feature>
<evidence type="ECO:0000259" key="10">
    <source>
        <dbReference type="PROSITE" id="PS51157"/>
    </source>
</evidence>
<feature type="domain" description="PABC" evidence="11">
    <location>
        <begin position="2410"/>
        <end position="2487"/>
    </location>
</feature>
<feature type="compositionally biased region" description="Low complexity" evidence="7">
    <location>
        <begin position="1572"/>
        <end position="1585"/>
    </location>
</feature>
<feature type="compositionally biased region" description="Polar residues" evidence="7">
    <location>
        <begin position="2408"/>
        <end position="2417"/>
    </location>
</feature>
<feature type="compositionally biased region" description="Low complexity" evidence="7">
    <location>
        <begin position="2504"/>
        <end position="2514"/>
    </location>
</feature>
<evidence type="ECO:0000256" key="2">
    <source>
        <dbReference type="ARBA" id="ARBA00022771"/>
    </source>
</evidence>
<keyword evidence="1" id="KW-0479">Metal-binding</keyword>
<dbReference type="FunFam" id="3.30.2410.10:FF:000008">
    <property type="entry name" value="Putative E3 ubiquitin-protein ligase UBR5"/>
    <property type="match status" value="1"/>
</dbReference>
<keyword evidence="2" id="KW-0863">Zinc-finger</keyword>
<dbReference type="InterPro" id="IPR003126">
    <property type="entry name" value="Znf_UBR"/>
</dbReference>
<dbReference type="Pfam" id="PF00632">
    <property type="entry name" value="HECT"/>
    <property type="match status" value="1"/>
</dbReference>
<organism evidence="12 13">
    <name type="scientific">Leptotrombidium deliense</name>
    <dbReference type="NCBI Taxonomy" id="299467"/>
    <lineage>
        <taxon>Eukaryota</taxon>
        <taxon>Metazoa</taxon>
        <taxon>Ecdysozoa</taxon>
        <taxon>Arthropoda</taxon>
        <taxon>Chelicerata</taxon>
        <taxon>Arachnida</taxon>
        <taxon>Acari</taxon>
        <taxon>Acariformes</taxon>
        <taxon>Trombidiformes</taxon>
        <taxon>Prostigmata</taxon>
        <taxon>Anystina</taxon>
        <taxon>Parasitengona</taxon>
        <taxon>Trombiculoidea</taxon>
        <taxon>Trombiculidae</taxon>
        <taxon>Leptotrombidium</taxon>
    </lineage>
</organism>
<dbReference type="InterPro" id="IPR036053">
    <property type="entry name" value="PABP-dom"/>
</dbReference>
<feature type="compositionally biased region" description="Polar residues" evidence="7">
    <location>
        <begin position="1865"/>
        <end position="1880"/>
    </location>
</feature>
<evidence type="ECO:0000259" key="9">
    <source>
        <dbReference type="PROSITE" id="PS50237"/>
    </source>
</evidence>
<evidence type="ECO:0000256" key="5">
    <source>
        <dbReference type="PROSITE-ProRule" id="PRU00104"/>
    </source>
</evidence>
<feature type="region of interest" description="Disordered" evidence="7">
    <location>
        <begin position="1836"/>
        <end position="1880"/>
    </location>
</feature>
<dbReference type="SMART" id="SM00396">
    <property type="entry name" value="ZnF_UBR1"/>
    <property type="match status" value="1"/>
</dbReference>
<evidence type="ECO:0000256" key="7">
    <source>
        <dbReference type="SAM" id="MobiDB-lite"/>
    </source>
</evidence>
<dbReference type="PROSITE" id="PS50237">
    <property type="entry name" value="HECT"/>
    <property type="match status" value="1"/>
</dbReference>
<feature type="compositionally biased region" description="Polar residues" evidence="7">
    <location>
        <begin position="971"/>
        <end position="983"/>
    </location>
</feature>
<dbReference type="GO" id="GO:0043130">
    <property type="term" value="F:ubiquitin binding"/>
    <property type="evidence" value="ECO:0007669"/>
    <property type="project" value="InterPro"/>
</dbReference>
<accession>A0A443SSV3</accession>
<feature type="region of interest" description="Disordered" evidence="7">
    <location>
        <begin position="2504"/>
        <end position="2532"/>
    </location>
</feature>
<dbReference type="InterPro" id="IPR024725">
    <property type="entry name" value="UBR5_UBA"/>
</dbReference>
<dbReference type="GO" id="GO:0003723">
    <property type="term" value="F:RNA binding"/>
    <property type="evidence" value="ECO:0007669"/>
    <property type="project" value="InterPro"/>
</dbReference>
<feature type="compositionally biased region" description="Acidic residues" evidence="7">
    <location>
        <begin position="1957"/>
        <end position="1968"/>
    </location>
</feature>
<dbReference type="InterPro" id="IPR035983">
    <property type="entry name" value="Hect_E3_ubiquitin_ligase"/>
</dbReference>
<evidence type="ECO:0000256" key="6">
    <source>
        <dbReference type="PROSITE-ProRule" id="PRU00508"/>
    </source>
</evidence>
<dbReference type="Pfam" id="PF11547">
    <property type="entry name" value="E3_UbLigase_EDD"/>
    <property type="match status" value="1"/>
</dbReference>
<feature type="compositionally biased region" description="Polar residues" evidence="7">
    <location>
        <begin position="2368"/>
        <end position="2382"/>
    </location>
</feature>
<dbReference type="Gene3D" id="3.30.2160.10">
    <property type="entry name" value="Hect, E3 ligase catalytic domain"/>
    <property type="match status" value="1"/>
</dbReference>
<feature type="active site" description="Glycyl thioester intermediate" evidence="5">
    <location>
        <position position="2801"/>
    </location>
</feature>
<evidence type="ECO:0000256" key="1">
    <source>
        <dbReference type="ARBA" id="ARBA00022723"/>
    </source>
</evidence>
<dbReference type="InterPro" id="IPR047503">
    <property type="entry name" value="UBR-box_UBR5"/>
</dbReference>
<feature type="compositionally biased region" description="Basic and acidic residues" evidence="7">
    <location>
        <begin position="253"/>
        <end position="273"/>
    </location>
</feature>
<feature type="region of interest" description="Disordered" evidence="7">
    <location>
        <begin position="947"/>
        <end position="1005"/>
    </location>
</feature>
<name>A0A443SSV3_9ACAR</name>
<dbReference type="InterPro" id="IPR009091">
    <property type="entry name" value="RCC1/BLIP-II"/>
</dbReference>
<feature type="region of interest" description="Disordered" evidence="7">
    <location>
        <begin position="244"/>
        <end position="289"/>
    </location>
</feature>
<feature type="compositionally biased region" description="Polar residues" evidence="7">
    <location>
        <begin position="950"/>
        <end position="960"/>
    </location>
</feature>
<dbReference type="PANTHER" id="PTHR46276">
    <property type="entry name" value="E3 UBIQUITIN-PROTEIN LIGASE UBR5"/>
    <property type="match status" value="1"/>
</dbReference>
<dbReference type="Gene3D" id="3.90.1750.10">
    <property type="entry name" value="Hect, E3 ligase catalytic domains"/>
    <property type="match status" value="2"/>
</dbReference>
<dbReference type="OrthoDB" id="298098at2759"/>
<dbReference type="CDD" id="cd19675">
    <property type="entry name" value="UBR-box_UBR5"/>
    <property type="match status" value="1"/>
</dbReference>
<dbReference type="Gene3D" id="3.30.2410.10">
    <property type="entry name" value="Hect, E3 ligase catalytic domain"/>
    <property type="match status" value="1"/>
</dbReference>
<dbReference type="Gene3D" id="1.10.8.10">
    <property type="entry name" value="DNA helicase RuvA subunit, C-terminal domain"/>
    <property type="match status" value="1"/>
</dbReference>
<feature type="region of interest" description="Disordered" evidence="7">
    <location>
        <begin position="1949"/>
        <end position="1979"/>
    </location>
</feature>